<evidence type="ECO:0000313" key="2">
    <source>
        <dbReference type="EMBL" id="KAK5969245.1"/>
    </source>
</evidence>
<proteinExistence type="predicted"/>
<reference evidence="2 3" key="1">
    <citation type="submission" date="2019-10" db="EMBL/GenBank/DDBJ databases">
        <title>Assembly and Annotation for the nematode Trichostrongylus colubriformis.</title>
        <authorList>
            <person name="Martin J."/>
        </authorList>
    </citation>
    <scope>NUCLEOTIDE SEQUENCE [LARGE SCALE GENOMIC DNA]</scope>
    <source>
        <strain evidence="2">G859</strain>
        <tissue evidence="2">Whole worm</tissue>
    </source>
</reference>
<evidence type="ECO:0000313" key="3">
    <source>
        <dbReference type="Proteomes" id="UP001331761"/>
    </source>
</evidence>
<organism evidence="2 3">
    <name type="scientific">Trichostrongylus colubriformis</name>
    <name type="common">Black scour worm</name>
    <dbReference type="NCBI Taxonomy" id="6319"/>
    <lineage>
        <taxon>Eukaryota</taxon>
        <taxon>Metazoa</taxon>
        <taxon>Ecdysozoa</taxon>
        <taxon>Nematoda</taxon>
        <taxon>Chromadorea</taxon>
        <taxon>Rhabditida</taxon>
        <taxon>Rhabditina</taxon>
        <taxon>Rhabditomorpha</taxon>
        <taxon>Strongyloidea</taxon>
        <taxon>Trichostrongylidae</taxon>
        <taxon>Trichostrongylus</taxon>
    </lineage>
</organism>
<dbReference type="AlphaFoldDB" id="A0AAN8F219"/>
<keyword evidence="1" id="KW-0732">Signal</keyword>
<gene>
    <name evidence="2" type="ORF">GCK32_010158</name>
</gene>
<dbReference type="EMBL" id="WIXE01020403">
    <property type="protein sequence ID" value="KAK5969245.1"/>
    <property type="molecule type" value="Genomic_DNA"/>
</dbReference>
<protein>
    <submittedName>
        <fullName evidence="2">Uncharacterized protein</fullName>
    </submittedName>
</protein>
<name>A0AAN8F219_TRICO</name>
<keyword evidence="3" id="KW-1185">Reference proteome</keyword>
<dbReference type="Proteomes" id="UP001331761">
    <property type="component" value="Unassembled WGS sequence"/>
</dbReference>
<feature type="signal peptide" evidence="1">
    <location>
        <begin position="1"/>
        <end position="17"/>
    </location>
</feature>
<accession>A0AAN8F219</accession>
<evidence type="ECO:0000256" key="1">
    <source>
        <dbReference type="SAM" id="SignalP"/>
    </source>
</evidence>
<sequence length="132" mass="13710">MIRAVILVCLSVIPAKACIAADGKFCCLPGMAVDPPPPPPTTEAPECLPELPRCIPAPAHPPPIPPYILPATLAPLPLPIPYALPRPAALPYALPRPAPLPPVAPLPFYALTGNANPARNGSVTEEGSTLRK</sequence>
<comment type="caution">
    <text evidence="2">The sequence shown here is derived from an EMBL/GenBank/DDBJ whole genome shotgun (WGS) entry which is preliminary data.</text>
</comment>
<feature type="chain" id="PRO_5042844125" evidence="1">
    <location>
        <begin position="18"/>
        <end position="132"/>
    </location>
</feature>